<proteinExistence type="predicted"/>
<sequence>MRKPYGRRSNAKFNVIVGPYSEEIVEDLAIGSASTDDRCSLKTVLSLRVVSRVRSQRNTTAGNRKEVSTQDCERPSRSRLRRELVG</sequence>
<evidence type="ECO:0000256" key="1">
    <source>
        <dbReference type="SAM" id="MobiDB-lite"/>
    </source>
</evidence>
<reference evidence="2" key="1">
    <citation type="submission" date="2018-11" db="EMBL/GenBank/DDBJ databases">
        <authorList>
            <consortium name="Pathogen Informatics"/>
        </authorList>
    </citation>
    <scope>NUCLEOTIDE SEQUENCE</scope>
</reference>
<accession>A0A448XMX0</accession>
<keyword evidence="3" id="KW-1185">Reference proteome</keyword>
<dbReference type="Proteomes" id="UP000784294">
    <property type="component" value="Unassembled WGS sequence"/>
</dbReference>
<dbReference type="EMBL" id="CAAALY010265427">
    <property type="protein sequence ID" value="VEL40562.1"/>
    <property type="molecule type" value="Genomic_DNA"/>
</dbReference>
<feature type="compositionally biased region" description="Basic and acidic residues" evidence="1">
    <location>
        <begin position="63"/>
        <end position="86"/>
    </location>
</feature>
<comment type="caution">
    <text evidence="2">The sequence shown here is derived from an EMBL/GenBank/DDBJ whole genome shotgun (WGS) entry which is preliminary data.</text>
</comment>
<evidence type="ECO:0000313" key="2">
    <source>
        <dbReference type="EMBL" id="VEL40562.1"/>
    </source>
</evidence>
<evidence type="ECO:0000313" key="3">
    <source>
        <dbReference type="Proteomes" id="UP000784294"/>
    </source>
</evidence>
<name>A0A448XMX0_9PLAT</name>
<dbReference type="AlphaFoldDB" id="A0A448XMX0"/>
<feature type="region of interest" description="Disordered" evidence="1">
    <location>
        <begin position="54"/>
        <end position="86"/>
    </location>
</feature>
<organism evidence="2 3">
    <name type="scientific">Protopolystoma xenopodis</name>
    <dbReference type="NCBI Taxonomy" id="117903"/>
    <lineage>
        <taxon>Eukaryota</taxon>
        <taxon>Metazoa</taxon>
        <taxon>Spiralia</taxon>
        <taxon>Lophotrochozoa</taxon>
        <taxon>Platyhelminthes</taxon>
        <taxon>Monogenea</taxon>
        <taxon>Polyopisthocotylea</taxon>
        <taxon>Polystomatidea</taxon>
        <taxon>Polystomatidae</taxon>
        <taxon>Protopolystoma</taxon>
    </lineage>
</organism>
<gene>
    <name evidence="2" type="ORF">PXEA_LOCUS34002</name>
</gene>
<protein>
    <submittedName>
        <fullName evidence="2">Uncharacterized protein</fullName>
    </submittedName>
</protein>